<comment type="similarity">
    <text evidence="14">Belongs to the TRAFAC class TrmE-Era-EngA-EngB-Septin-like GTPase superfamily. FeoB GTPase (TC 9.A.8) family.</text>
</comment>
<feature type="transmembrane region" description="Helical" evidence="14">
    <location>
        <begin position="679"/>
        <end position="698"/>
    </location>
</feature>
<evidence type="ECO:0000256" key="10">
    <source>
        <dbReference type="ARBA" id="ARBA00023134"/>
    </source>
</evidence>
<dbReference type="Pfam" id="PF07670">
    <property type="entry name" value="Gate"/>
    <property type="match status" value="2"/>
</dbReference>
<sequence length="737" mass="81458">MSTQLKYKDEESDGEISGRSAEARVITVAVAGNPNSGKSTLINAIAGTRLHVGNWAGVTVEKKEALFDFGGRKIRLVDLPGTYSLSPYSQEEIVARDYLVHERPDLIINVVDATNLERNLYLTVQIMELGIPVVMALNIYDEAQEKGYRIDGKAMEEMLGIAVVPTSATRKTGLDQLLDTALRVADAPKQRVPKKLNYGEDIEVACDYLAKSFRTSYPALTDSYPQRWLLLKLMEQDSHVMRELDLDNLDFLDQALHHLRKAHGEDIESIMADARYSLASGLTREVLHKPELRPTEITEKIDKIVLNRFLGIPIFMAAMWLLFKLTFDLSAPFGAWLGSMTDGPFKRWASALLTPLGVPDWTVSLVNDGVIAGVGSVIVFVPVIFAMMFFITFLEGSGYMARAAFVMDRTMHAIGLHGKSFIPMLLGFGCNVPGIYATRTLENPKDKVLTALLVPLMSCGARLPVYVVFVSAFFPNNSSTVIWSLYVMGILLAVLMGLIFKKTLFRGEAPMFIMELPPYRMPSLHSLCVHTWEKGKHFLYKAGTYIFAVSILVWFLLNLPWGVEHKRDSYLGKAGAVVAPVFRPMGFGTWEAASSLISGVIAKEIVVGTMGEIYAPKKEEQAEVPTLQEDLKEIGVSFGAACSKAVKTLLYLPAPEEKEKDRSALKQALLGVFTPLSSYAFMVFVLLYMPCVVAIAAMRQEFGTWKWAVVGLGYQTALAWCAALIVYQGGRLLGLGG</sequence>
<evidence type="ECO:0000256" key="13">
    <source>
        <dbReference type="NCBIfam" id="TIGR00437"/>
    </source>
</evidence>
<feature type="transmembrane region" description="Helical" evidence="14">
    <location>
        <begin position="538"/>
        <end position="557"/>
    </location>
</feature>
<dbReference type="InterPro" id="IPR003373">
    <property type="entry name" value="Fe2_transport_prot-B"/>
</dbReference>
<evidence type="ECO:0000256" key="3">
    <source>
        <dbReference type="ARBA" id="ARBA00022475"/>
    </source>
</evidence>
<dbReference type="Pfam" id="PF17910">
    <property type="entry name" value="FeoB_Cyto"/>
    <property type="match status" value="1"/>
</dbReference>
<evidence type="ECO:0000256" key="5">
    <source>
        <dbReference type="ARBA" id="ARBA00022692"/>
    </source>
</evidence>
<dbReference type="EMBL" id="CP076724">
    <property type="protein sequence ID" value="QWV96981.1"/>
    <property type="molecule type" value="Genomic_DNA"/>
</dbReference>
<dbReference type="InterPro" id="IPR030389">
    <property type="entry name" value="G_FEOB_dom"/>
</dbReference>
<keyword evidence="4 14" id="KW-0410">Iron transport</keyword>
<evidence type="ECO:0000313" key="17">
    <source>
        <dbReference type="Proteomes" id="UP000683493"/>
    </source>
</evidence>
<keyword evidence="10 14" id="KW-0342">GTP-binding</keyword>
<keyword evidence="7 14" id="KW-1133">Transmembrane helix</keyword>
<reference evidence="16 17" key="1">
    <citation type="submission" date="2021-06" db="EMBL/GenBank/DDBJ databases">
        <title>Gemonas diversity in paddy soil.</title>
        <authorList>
            <person name="Liu G."/>
        </authorList>
    </citation>
    <scope>NUCLEOTIDE SEQUENCE [LARGE SCALE GENOMIC DNA]</scope>
    <source>
        <strain evidence="16 17">RG29</strain>
    </source>
</reference>
<keyword evidence="8 14" id="KW-0408">Iron</keyword>
<organism evidence="16 17">
    <name type="scientific">Geomonas diazotrophica</name>
    <dbReference type="NCBI Taxonomy" id="2843197"/>
    <lineage>
        <taxon>Bacteria</taxon>
        <taxon>Pseudomonadati</taxon>
        <taxon>Thermodesulfobacteriota</taxon>
        <taxon>Desulfuromonadia</taxon>
        <taxon>Geobacterales</taxon>
        <taxon>Geobacteraceae</taxon>
        <taxon>Geomonas</taxon>
    </lineage>
</organism>
<accession>A0ABX8JG67</accession>
<dbReference type="Pfam" id="PF07664">
    <property type="entry name" value="FeoB_C"/>
    <property type="match status" value="1"/>
</dbReference>
<keyword evidence="6" id="KW-0547">Nucleotide-binding</keyword>
<evidence type="ECO:0000256" key="12">
    <source>
        <dbReference type="ARBA" id="ARBA00031200"/>
    </source>
</evidence>
<evidence type="ECO:0000256" key="7">
    <source>
        <dbReference type="ARBA" id="ARBA00022989"/>
    </source>
</evidence>
<protein>
    <recommendedName>
        <fullName evidence="12 13">Ferrous iron transport protein B</fullName>
    </recommendedName>
</protein>
<feature type="transmembrane region" description="Helical" evidence="14">
    <location>
        <begin position="305"/>
        <end position="323"/>
    </location>
</feature>
<dbReference type="InterPro" id="IPR050860">
    <property type="entry name" value="FeoB_GTPase"/>
</dbReference>
<evidence type="ECO:0000256" key="11">
    <source>
        <dbReference type="ARBA" id="ARBA00023136"/>
    </source>
</evidence>
<dbReference type="InterPro" id="IPR011640">
    <property type="entry name" value="Fe2_transport_prot_B_C"/>
</dbReference>
<feature type="transmembrane region" description="Helical" evidence="14">
    <location>
        <begin position="448"/>
        <end position="474"/>
    </location>
</feature>
<dbReference type="Pfam" id="PF02421">
    <property type="entry name" value="FeoB_N"/>
    <property type="match status" value="1"/>
</dbReference>
<keyword evidence="5 14" id="KW-0812">Transmembrane</keyword>
<evidence type="ECO:0000256" key="8">
    <source>
        <dbReference type="ARBA" id="ARBA00023004"/>
    </source>
</evidence>
<dbReference type="InterPro" id="IPR005225">
    <property type="entry name" value="Small_GTP-bd"/>
</dbReference>
<dbReference type="CDD" id="cd01879">
    <property type="entry name" value="FeoB"/>
    <property type="match status" value="1"/>
</dbReference>
<gene>
    <name evidence="16" type="primary">feoB</name>
    <name evidence="16" type="ORF">KP005_16770</name>
</gene>
<dbReference type="PROSITE" id="PS51711">
    <property type="entry name" value="G_FEOB"/>
    <property type="match status" value="1"/>
</dbReference>
<name>A0ABX8JG67_9BACT</name>
<evidence type="ECO:0000256" key="6">
    <source>
        <dbReference type="ARBA" id="ARBA00022741"/>
    </source>
</evidence>
<keyword evidence="2 14" id="KW-0813">Transport</keyword>
<evidence type="ECO:0000256" key="2">
    <source>
        <dbReference type="ARBA" id="ARBA00022448"/>
    </source>
</evidence>
<dbReference type="Proteomes" id="UP000683493">
    <property type="component" value="Chromosome"/>
</dbReference>
<keyword evidence="3" id="KW-1003">Cell membrane</keyword>
<comment type="caution">
    <text evidence="14">Lacks conserved residue(s) required for the propagation of feature annotation.</text>
</comment>
<evidence type="ECO:0000256" key="4">
    <source>
        <dbReference type="ARBA" id="ARBA00022496"/>
    </source>
</evidence>
<comment type="function">
    <text evidence="14">Probable transporter of a GTP-driven Fe(2+) uptake system.</text>
</comment>
<dbReference type="PANTHER" id="PTHR43185:SF1">
    <property type="entry name" value="FE(2+) TRANSPORTER FEOB"/>
    <property type="match status" value="1"/>
</dbReference>
<keyword evidence="17" id="KW-1185">Reference proteome</keyword>
<evidence type="ECO:0000256" key="1">
    <source>
        <dbReference type="ARBA" id="ARBA00004651"/>
    </source>
</evidence>
<dbReference type="InterPro" id="IPR041069">
    <property type="entry name" value="FeoB_Cyto"/>
</dbReference>
<feature type="transmembrane region" description="Helical" evidence="14">
    <location>
        <begin position="705"/>
        <end position="727"/>
    </location>
</feature>
<keyword evidence="9" id="KW-0406">Ion transport</keyword>
<feature type="transmembrane region" description="Helical" evidence="14">
    <location>
        <begin position="480"/>
        <end position="500"/>
    </location>
</feature>
<feature type="domain" description="FeoB-type G" evidence="15">
    <location>
        <begin position="25"/>
        <end position="187"/>
    </location>
</feature>
<comment type="subcellular location">
    <subcellularLocation>
        <location evidence="14">Cell inner membrane</location>
        <topology evidence="14">Multi-pass membrane protein</topology>
    </subcellularLocation>
    <subcellularLocation>
        <location evidence="1">Cell membrane</location>
        <topology evidence="1">Multi-pass membrane protein</topology>
    </subcellularLocation>
</comment>
<dbReference type="NCBIfam" id="TIGR00437">
    <property type="entry name" value="feoB"/>
    <property type="match status" value="1"/>
</dbReference>
<evidence type="ECO:0000259" key="15">
    <source>
        <dbReference type="PROSITE" id="PS51711"/>
    </source>
</evidence>
<keyword evidence="11 14" id="KW-0472">Membrane</keyword>
<evidence type="ECO:0000313" key="16">
    <source>
        <dbReference type="EMBL" id="QWV96981.1"/>
    </source>
</evidence>
<dbReference type="NCBIfam" id="TIGR00231">
    <property type="entry name" value="small_GTP"/>
    <property type="match status" value="1"/>
</dbReference>
<evidence type="ECO:0000256" key="14">
    <source>
        <dbReference type="RuleBase" id="RU362098"/>
    </source>
</evidence>
<proteinExistence type="inferred from homology"/>
<feature type="transmembrane region" description="Helical" evidence="14">
    <location>
        <begin position="370"/>
        <end position="394"/>
    </location>
</feature>
<dbReference type="PANTHER" id="PTHR43185">
    <property type="entry name" value="FERROUS IRON TRANSPORT PROTEIN B"/>
    <property type="match status" value="1"/>
</dbReference>
<dbReference type="InterPro" id="IPR011642">
    <property type="entry name" value="Gate_dom"/>
</dbReference>
<evidence type="ECO:0000256" key="9">
    <source>
        <dbReference type="ARBA" id="ARBA00023065"/>
    </source>
</evidence>